<comment type="caution">
    <text evidence="1">The sequence shown here is derived from an EMBL/GenBank/DDBJ whole genome shotgun (WGS) entry which is preliminary data.</text>
</comment>
<name>A0AAV7IZ43_COTGL</name>
<reference evidence="1 2" key="1">
    <citation type="journal article" date="2021" name="J. Hered.">
        <title>A chromosome-level genome assembly of the parasitoid wasp, Cotesia glomerata (Hymenoptera: Braconidae).</title>
        <authorList>
            <person name="Pinto B.J."/>
            <person name="Weis J.J."/>
            <person name="Gamble T."/>
            <person name="Ode P.J."/>
            <person name="Paul R."/>
            <person name="Zaspel J.M."/>
        </authorList>
    </citation>
    <scope>NUCLEOTIDE SEQUENCE [LARGE SCALE GENOMIC DNA]</scope>
    <source>
        <strain evidence="1">CgM1</strain>
    </source>
</reference>
<dbReference type="Proteomes" id="UP000826195">
    <property type="component" value="Unassembled WGS sequence"/>
</dbReference>
<gene>
    <name evidence="1" type="ORF">KQX54_001687</name>
</gene>
<dbReference type="AlphaFoldDB" id="A0AAV7IZ43"/>
<evidence type="ECO:0000313" key="2">
    <source>
        <dbReference type="Proteomes" id="UP000826195"/>
    </source>
</evidence>
<keyword evidence="2" id="KW-1185">Reference proteome</keyword>
<organism evidence="1 2">
    <name type="scientific">Cotesia glomerata</name>
    <name type="common">Lepidopteran parasitic wasp</name>
    <name type="synonym">Apanteles glomeratus</name>
    <dbReference type="NCBI Taxonomy" id="32391"/>
    <lineage>
        <taxon>Eukaryota</taxon>
        <taxon>Metazoa</taxon>
        <taxon>Ecdysozoa</taxon>
        <taxon>Arthropoda</taxon>
        <taxon>Hexapoda</taxon>
        <taxon>Insecta</taxon>
        <taxon>Pterygota</taxon>
        <taxon>Neoptera</taxon>
        <taxon>Endopterygota</taxon>
        <taxon>Hymenoptera</taxon>
        <taxon>Apocrita</taxon>
        <taxon>Ichneumonoidea</taxon>
        <taxon>Braconidae</taxon>
        <taxon>Microgastrinae</taxon>
        <taxon>Cotesia</taxon>
    </lineage>
</organism>
<evidence type="ECO:0000313" key="1">
    <source>
        <dbReference type="EMBL" id="KAH0559199.1"/>
    </source>
</evidence>
<proteinExistence type="predicted"/>
<protein>
    <submittedName>
        <fullName evidence="1">Uncharacterized protein</fullName>
    </submittedName>
</protein>
<dbReference type="EMBL" id="JAHXZJ010000375">
    <property type="protein sequence ID" value="KAH0559199.1"/>
    <property type="molecule type" value="Genomic_DNA"/>
</dbReference>
<accession>A0AAV7IZ43</accession>
<sequence>MVSSIIYASRIDSVESIFKLFDSIVAATLLYASPIWALSYLELIEEIQCDFIKQVFGLSRTTANALLRIEILMMKDSRLPRICLYRLADLAKTDTSTAKTNGFKNFLSIIESISPEIAQSLARLNLYTWCSREEEFLNMYKNSLLQQDLRLANNSYYLQTYYTPTDPNFSYLRRRTNLQTLRVFAQLRLASCYYCTINVNNCKYNFEYPQNCPLCNLGEKDSIEHLLLSCPQLKNLRQHYITTNFGPAPTIHDILNPHDSYIKPVYHFIQNACTLRAFILFE</sequence>